<dbReference type="GO" id="GO:0000976">
    <property type="term" value="F:transcription cis-regulatory region binding"/>
    <property type="evidence" value="ECO:0007669"/>
    <property type="project" value="TreeGrafter"/>
</dbReference>
<dbReference type="PROSITE" id="PS50977">
    <property type="entry name" value="HTH_TETR_2"/>
    <property type="match status" value="1"/>
</dbReference>
<evidence type="ECO:0000313" key="7">
    <source>
        <dbReference type="Proteomes" id="UP000033448"/>
    </source>
</evidence>
<reference evidence="6 7" key="1">
    <citation type="submission" date="2015-02" db="EMBL/GenBank/DDBJ databases">
        <title>Draft genome sequences of ten Microbacterium spp. with emphasis on heavy metal contaminated environments.</title>
        <authorList>
            <person name="Corretto E."/>
        </authorList>
    </citation>
    <scope>NUCLEOTIDE SEQUENCE [LARGE SCALE GENOMIC DNA]</scope>
    <source>
        <strain evidence="6 7">DSM 23848</strain>
    </source>
</reference>
<protein>
    <submittedName>
        <fullName evidence="6">Bacterial regulatory protein, tetR family</fullName>
    </submittedName>
</protein>
<evidence type="ECO:0000256" key="1">
    <source>
        <dbReference type="ARBA" id="ARBA00023015"/>
    </source>
</evidence>
<dbReference type="EMBL" id="JYIT01000081">
    <property type="protein sequence ID" value="KJL21611.1"/>
    <property type="molecule type" value="Genomic_DNA"/>
</dbReference>
<dbReference type="GO" id="GO:0003700">
    <property type="term" value="F:DNA-binding transcription factor activity"/>
    <property type="evidence" value="ECO:0007669"/>
    <property type="project" value="TreeGrafter"/>
</dbReference>
<name>A0A0F0KQT3_9MICO</name>
<feature type="DNA-binding region" description="H-T-H motif" evidence="4">
    <location>
        <begin position="58"/>
        <end position="77"/>
    </location>
</feature>
<evidence type="ECO:0000256" key="2">
    <source>
        <dbReference type="ARBA" id="ARBA00023125"/>
    </source>
</evidence>
<keyword evidence="2 4" id="KW-0238">DNA-binding</keyword>
<keyword evidence="7" id="KW-1185">Reference proteome</keyword>
<dbReference type="PRINTS" id="PR00455">
    <property type="entry name" value="HTHTETR"/>
</dbReference>
<dbReference type="PANTHER" id="PTHR30055:SF238">
    <property type="entry name" value="MYCOFACTOCIN BIOSYNTHESIS TRANSCRIPTIONAL REGULATOR MFTR-RELATED"/>
    <property type="match status" value="1"/>
</dbReference>
<dbReference type="PANTHER" id="PTHR30055">
    <property type="entry name" value="HTH-TYPE TRANSCRIPTIONAL REGULATOR RUTR"/>
    <property type="match status" value="1"/>
</dbReference>
<organism evidence="6 7">
    <name type="scientific">Microbacterium azadirachtae</name>
    <dbReference type="NCBI Taxonomy" id="582680"/>
    <lineage>
        <taxon>Bacteria</taxon>
        <taxon>Bacillati</taxon>
        <taxon>Actinomycetota</taxon>
        <taxon>Actinomycetes</taxon>
        <taxon>Micrococcales</taxon>
        <taxon>Microbacteriaceae</taxon>
        <taxon>Microbacterium</taxon>
    </lineage>
</organism>
<dbReference type="InterPro" id="IPR050109">
    <property type="entry name" value="HTH-type_TetR-like_transc_reg"/>
</dbReference>
<keyword evidence="1" id="KW-0805">Transcription regulation</keyword>
<dbReference type="InterPro" id="IPR009057">
    <property type="entry name" value="Homeodomain-like_sf"/>
</dbReference>
<evidence type="ECO:0000313" key="6">
    <source>
        <dbReference type="EMBL" id="KJL21611.1"/>
    </source>
</evidence>
<proteinExistence type="predicted"/>
<evidence type="ECO:0000259" key="5">
    <source>
        <dbReference type="PROSITE" id="PS50977"/>
    </source>
</evidence>
<comment type="caution">
    <text evidence="6">The sequence shown here is derived from an EMBL/GenBank/DDBJ whole genome shotgun (WGS) entry which is preliminary data.</text>
</comment>
<accession>A0A0F0KQT3</accession>
<dbReference type="PROSITE" id="PS01081">
    <property type="entry name" value="HTH_TETR_1"/>
    <property type="match status" value="1"/>
</dbReference>
<dbReference type="InterPro" id="IPR023772">
    <property type="entry name" value="DNA-bd_HTH_TetR-type_CS"/>
</dbReference>
<dbReference type="Gene3D" id="1.10.357.10">
    <property type="entry name" value="Tetracycline Repressor, domain 2"/>
    <property type="match status" value="1"/>
</dbReference>
<evidence type="ECO:0000256" key="3">
    <source>
        <dbReference type="ARBA" id="ARBA00023163"/>
    </source>
</evidence>
<dbReference type="AlphaFoldDB" id="A0A0F0KQT3"/>
<dbReference type="PATRIC" id="fig|582680.7.peg.2628"/>
<feature type="domain" description="HTH tetR-type" evidence="5">
    <location>
        <begin position="35"/>
        <end position="95"/>
    </location>
</feature>
<dbReference type="SUPFAM" id="SSF46689">
    <property type="entry name" value="Homeodomain-like"/>
    <property type="match status" value="1"/>
</dbReference>
<sequence>MAQRVILTHNTMKRKVFPYARTMQTPPGLMSRRKAETANEIAAEAARLFADRGVAGVTAAEIAEAAGVSLRTFYRYFATKEDAVAPFLEIGAARWQAALRAAEEDPATAIPGVLAAQLTPGSPEDSDALARMRPLLRALDDDRELRAVWHRVNHESEERLVALISERGGHDRLEARILAAAATEAIRIGLEEWARSTAGVHGAGSPAALATRAYAALAPSLGEATETHAAH</sequence>
<evidence type="ECO:0000256" key="4">
    <source>
        <dbReference type="PROSITE-ProRule" id="PRU00335"/>
    </source>
</evidence>
<keyword evidence="3" id="KW-0804">Transcription</keyword>
<dbReference type="InterPro" id="IPR001647">
    <property type="entry name" value="HTH_TetR"/>
</dbReference>
<dbReference type="Proteomes" id="UP000033448">
    <property type="component" value="Unassembled WGS sequence"/>
</dbReference>
<dbReference type="Pfam" id="PF00440">
    <property type="entry name" value="TetR_N"/>
    <property type="match status" value="1"/>
</dbReference>
<gene>
    <name evidence="6" type="ORF">RL72_02573</name>
</gene>